<name>A0A6J5M7T9_9CAUD</name>
<accession>A0A6J5M7T9</accession>
<gene>
    <name evidence="1" type="ORF">UFOVP435_19</name>
</gene>
<reference evidence="1" key="1">
    <citation type="submission" date="2020-04" db="EMBL/GenBank/DDBJ databases">
        <authorList>
            <person name="Chiriac C."/>
            <person name="Salcher M."/>
            <person name="Ghai R."/>
            <person name="Kavagutti S V."/>
        </authorList>
    </citation>
    <scope>NUCLEOTIDE SEQUENCE</scope>
</reference>
<organism evidence="1">
    <name type="scientific">uncultured Caudovirales phage</name>
    <dbReference type="NCBI Taxonomy" id="2100421"/>
    <lineage>
        <taxon>Viruses</taxon>
        <taxon>Duplodnaviria</taxon>
        <taxon>Heunggongvirae</taxon>
        <taxon>Uroviricota</taxon>
        <taxon>Caudoviricetes</taxon>
        <taxon>Peduoviridae</taxon>
        <taxon>Maltschvirus</taxon>
        <taxon>Maltschvirus maltsch</taxon>
    </lineage>
</organism>
<evidence type="ECO:0000313" key="1">
    <source>
        <dbReference type="EMBL" id="CAB4142758.1"/>
    </source>
</evidence>
<sequence>MTLTIRIDQAKAAEQAQARLTATVQDFLDATARSRGYDSALSCVSYIDSTVASYRTEATAMRDWRDAVWVRCLQLLAEVKLGRRPIPTEVELVALLPTIQW</sequence>
<dbReference type="EMBL" id="LR796416">
    <property type="protein sequence ID" value="CAB4142758.1"/>
    <property type="molecule type" value="Genomic_DNA"/>
</dbReference>
<proteinExistence type="predicted"/>
<protein>
    <submittedName>
        <fullName evidence="1">Uncharacterized protein</fullName>
    </submittedName>
</protein>